<reference evidence="5" key="1">
    <citation type="submission" date="2019-10" db="EMBL/GenBank/DDBJ databases">
        <title>The sequence and de novo assembly of the wild yak genome.</title>
        <authorList>
            <person name="Liu Y."/>
        </authorList>
    </citation>
    <scope>NUCLEOTIDE SEQUENCE [LARGE SCALE GENOMIC DNA]</scope>
    <source>
        <strain evidence="5">WY2019</strain>
    </source>
</reference>
<evidence type="ECO:0008006" key="7">
    <source>
        <dbReference type="Google" id="ProtNLM"/>
    </source>
</evidence>
<feature type="compositionally biased region" description="Basic residues" evidence="2">
    <location>
        <begin position="1"/>
        <end position="15"/>
    </location>
</feature>
<feature type="domain" description="Interferon-related developmental regulator C-terminal" evidence="3">
    <location>
        <begin position="410"/>
        <end position="463"/>
    </location>
</feature>
<keyword evidence="6" id="KW-1185">Reference proteome</keyword>
<evidence type="ECO:0000313" key="6">
    <source>
        <dbReference type="Proteomes" id="UP000322234"/>
    </source>
</evidence>
<dbReference type="EMBL" id="VBQZ03000015">
    <property type="protein sequence ID" value="MXQ83034.1"/>
    <property type="molecule type" value="Genomic_DNA"/>
</dbReference>
<accession>A0A6B0R5F4</accession>
<dbReference type="PANTHER" id="PTHR12354:SF8">
    <property type="entry name" value="INTERFERON-RELATED DEVELOPMENTAL REGULATOR 2"/>
    <property type="match status" value="1"/>
</dbReference>
<dbReference type="SUPFAM" id="SSF48371">
    <property type="entry name" value="ARM repeat"/>
    <property type="match status" value="1"/>
</dbReference>
<feature type="compositionally biased region" description="Acidic residues" evidence="2">
    <location>
        <begin position="63"/>
        <end position="72"/>
    </location>
</feature>
<dbReference type="AlphaFoldDB" id="A0A6B0R5F4"/>
<dbReference type="Gene3D" id="1.25.10.10">
    <property type="entry name" value="Leucine-rich Repeat Variant"/>
    <property type="match status" value="1"/>
</dbReference>
<dbReference type="Pfam" id="PF04836">
    <property type="entry name" value="IFRD_C"/>
    <property type="match status" value="1"/>
</dbReference>
<comment type="similarity">
    <text evidence="1">Belongs to the IFRD family.</text>
</comment>
<gene>
    <name evidence="5" type="ORF">E5288_WYG018754</name>
</gene>
<feature type="region of interest" description="Disordered" evidence="2">
    <location>
        <begin position="1"/>
        <end position="72"/>
    </location>
</feature>
<dbReference type="InterPro" id="IPR007701">
    <property type="entry name" value="Interferon-rel_develop_reg_N"/>
</dbReference>
<evidence type="ECO:0000313" key="5">
    <source>
        <dbReference type="EMBL" id="MXQ83034.1"/>
    </source>
</evidence>
<evidence type="ECO:0000259" key="3">
    <source>
        <dbReference type="Pfam" id="PF04836"/>
    </source>
</evidence>
<comment type="caution">
    <text evidence="5">The sequence shown here is derived from an EMBL/GenBank/DDBJ whole genome shotgun (WGS) entry which is preliminary data.</text>
</comment>
<protein>
    <recommendedName>
        <fullName evidence="7">Interferon-related developmental regulator 2</fullName>
    </recommendedName>
</protein>
<dbReference type="InterPro" id="IPR016024">
    <property type="entry name" value="ARM-type_fold"/>
</dbReference>
<sequence>MPRARKGSAPRRGGQRRGGGARSSTQADSGSSEDEAASEAHSTTSECASQLSAAAEEGLGGDAVEEQGQQEDLEEKVKEYVDCLTDKSAKTRQGALESLRLALAARLLPDFLLERRLTLADALEKCLKKGKGEEQALAAAVLGLLCVQLGPGPKGEEFFHSLQPLLVSVLSDSTASLAARLHCASALGLGCYVAAADIEDLVSCLTCLESVFSRSCSGRGSSPVVPTSLQGLLCAALQAWALLLTICPSTHIGPILDRQLPRLPQLLSSESVNLRMAAGETIALLFELARDLEEDFVYEDTEALCSELRTLATDSNKYRAKADRRRQRSTFRAVLHFVEGGECEEETIRFGLEVLYVDSWARRRVYAAFKDALGSGMHHHLQVGGQTGRGHPWGGATRTRAHGFLGPQNNELLRDIFGLGPVLVLDAAALKACKISRFEKHLYNAAAFRARTKARSRVRDKRADVL</sequence>
<feature type="domain" description="Interferon-related developmental regulator N-terminal" evidence="4">
    <location>
        <begin position="44"/>
        <end position="339"/>
    </location>
</feature>
<name>A0A6B0R5F4_9CETA</name>
<dbReference type="InterPro" id="IPR006921">
    <property type="entry name" value="Interferon-rel_develop_reg_C"/>
</dbReference>
<feature type="compositionally biased region" description="Low complexity" evidence="2">
    <location>
        <begin position="39"/>
        <end position="49"/>
    </location>
</feature>
<dbReference type="InterPro" id="IPR011989">
    <property type="entry name" value="ARM-like"/>
</dbReference>
<dbReference type="PANTHER" id="PTHR12354">
    <property type="entry name" value="INTERFERON-RELATED DEVELOPMENTAL REGULATOR"/>
    <property type="match status" value="1"/>
</dbReference>
<evidence type="ECO:0000256" key="1">
    <source>
        <dbReference type="ARBA" id="ARBA00008828"/>
    </source>
</evidence>
<evidence type="ECO:0000259" key="4">
    <source>
        <dbReference type="Pfam" id="PF05004"/>
    </source>
</evidence>
<organism evidence="5 6">
    <name type="scientific">Bos mutus</name>
    <name type="common">wild yak</name>
    <dbReference type="NCBI Taxonomy" id="72004"/>
    <lineage>
        <taxon>Eukaryota</taxon>
        <taxon>Metazoa</taxon>
        <taxon>Chordata</taxon>
        <taxon>Craniata</taxon>
        <taxon>Vertebrata</taxon>
        <taxon>Euteleostomi</taxon>
        <taxon>Mammalia</taxon>
        <taxon>Eutheria</taxon>
        <taxon>Laurasiatheria</taxon>
        <taxon>Artiodactyla</taxon>
        <taxon>Ruminantia</taxon>
        <taxon>Pecora</taxon>
        <taxon>Bovidae</taxon>
        <taxon>Bovinae</taxon>
        <taxon>Bos</taxon>
    </lineage>
</organism>
<dbReference type="Pfam" id="PF05004">
    <property type="entry name" value="IFRD"/>
    <property type="match status" value="1"/>
</dbReference>
<evidence type="ECO:0000256" key="2">
    <source>
        <dbReference type="SAM" id="MobiDB-lite"/>
    </source>
</evidence>
<proteinExistence type="inferred from homology"/>
<dbReference type="Proteomes" id="UP000322234">
    <property type="component" value="Unassembled WGS sequence"/>
</dbReference>
<dbReference type="InterPro" id="IPR039777">
    <property type="entry name" value="IFRD"/>
</dbReference>